<proteinExistence type="predicted"/>
<evidence type="ECO:0000313" key="2">
    <source>
        <dbReference type="EMBL" id="CAK9106748.1"/>
    </source>
</evidence>
<dbReference type="Proteomes" id="UP001642464">
    <property type="component" value="Unassembled WGS sequence"/>
</dbReference>
<gene>
    <name evidence="2" type="ORF">SCF082_LOCUS49721</name>
</gene>
<evidence type="ECO:0000313" key="3">
    <source>
        <dbReference type="Proteomes" id="UP001642464"/>
    </source>
</evidence>
<feature type="region of interest" description="Disordered" evidence="1">
    <location>
        <begin position="334"/>
        <end position="358"/>
    </location>
</feature>
<evidence type="ECO:0000256" key="1">
    <source>
        <dbReference type="SAM" id="MobiDB-lite"/>
    </source>
</evidence>
<feature type="compositionally biased region" description="Basic residues" evidence="1">
    <location>
        <begin position="283"/>
        <end position="292"/>
    </location>
</feature>
<reference evidence="2 3" key="1">
    <citation type="submission" date="2024-02" db="EMBL/GenBank/DDBJ databases">
        <authorList>
            <person name="Chen Y."/>
            <person name="Shah S."/>
            <person name="Dougan E. K."/>
            <person name="Thang M."/>
            <person name="Chan C."/>
        </authorList>
    </citation>
    <scope>NUCLEOTIDE SEQUENCE [LARGE SCALE GENOMIC DNA]</scope>
</reference>
<name>A0ABP0S317_9DINO</name>
<sequence>MAVELMMPQGASAWRLRSAPQSGLANGQSNEVWAWLQRPAEPTAVHYQHLGAFLGVRTGDPVFLLSASAAQVDPGLSKRCVRMGREEEAGISEGIESVKRPGGESPCLKGEQMGILNVIWLRREVLLDGTGCPAAVVIAAVMFMLHDIKFAFASRNNLEHEGLFHRLSRLQKEMLLGMGLSHQTDGSWPFSEAARAYTEIVQWLNERVAASRPQWDPEPVDTSDEAHTQALEDVSVILEEEGDGRNPRWVWDAPAVQGLVSLQWHLDRPAPPRPPLRPPGCGARRRGPRRGRPGGGHLCRGLANGTLEYPPQAGATWLGQLLFSHFGGCSKWRPEGRTGSGRPVALHQDESKNLTGHG</sequence>
<dbReference type="EMBL" id="CAXAMM010042795">
    <property type="protein sequence ID" value="CAK9106748.1"/>
    <property type="molecule type" value="Genomic_DNA"/>
</dbReference>
<keyword evidence="3" id="KW-1185">Reference proteome</keyword>
<accession>A0ABP0S317</accession>
<feature type="region of interest" description="Disordered" evidence="1">
    <location>
        <begin position="268"/>
        <end position="297"/>
    </location>
</feature>
<organism evidence="2 3">
    <name type="scientific">Durusdinium trenchii</name>
    <dbReference type="NCBI Taxonomy" id="1381693"/>
    <lineage>
        <taxon>Eukaryota</taxon>
        <taxon>Sar</taxon>
        <taxon>Alveolata</taxon>
        <taxon>Dinophyceae</taxon>
        <taxon>Suessiales</taxon>
        <taxon>Symbiodiniaceae</taxon>
        <taxon>Durusdinium</taxon>
    </lineage>
</organism>
<protein>
    <submittedName>
        <fullName evidence="2">Uncharacterized protein</fullName>
    </submittedName>
</protein>
<comment type="caution">
    <text evidence="2">The sequence shown here is derived from an EMBL/GenBank/DDBJ whole genome shotgun (WGS) entry which is preliminary data.</text>
</comment>